<feature type="coiled-coil region" evidence="2">
    <location>
        <begin position="831"/>
        <end position="889"/>
    </location>
</feature>
<dbReference type="Gene3D" id="1.10.150.50">
    <property type="entry name" value="Transcription Factor, Ets-1"/>
    <property type="match status" value="1"/>
</dbReference>
<evidence type="ECO:0000259" key="4">
    <source>
        <dbReference type="PROSITE" id="PS50003"/>
    </source>
</evidence>
<dbReference type="Gene3D" id="2.30.29.30">
    <property type="entry name" value="Pleckstrin-homology domain (PH domain)/Phosphotyrosine-binding domain (PTB)"/>
    <property type="match status" value="1"/>
</dbReference>
<dbReference type="PROSITE" id="PS51290">
    <property type="entry name" value="CRIC"/>
    <property type="match status" value="1"/>
</dbReference>
<dbReference type="SUPFAM" id="SSF50156">
    <property type="entry name" value="PDZ domain-like"/>
    <property type="match status" value="1"/>
</dbReference>
<dbReference type="SUPFAM" id="SSF50729">
    <property type="entry name" value="PH domain-like"/>
    <property type="match status" value="1"/>
</dbReference>
<dbReference type="InterPro" id="IPR001849">
    <property type="entry name" value="PH_domain"/>
</dbReference>
<dbReference type="STRING" id="52904.ENSSMAP00000032361"/>
<dbReference type="PROSITE" id="PS50105">
    <property type="entry name" value="SAM_DOMAIN"/>
    <property type="match status" value="1"/>
</dbReference>
<proteinExistence type="inferred from homology"/>
<dbReference type="SMART" id="SM00454">
    <property type="entry name" value="SAM"/>
    <property type="match status" value="1"/>
</dbReference>
<dbReference type="InterPro" id="IPR017874">
    <property type="entry name" value="CRIC_domain"/>
</dbReference>
<dbReference type="Pfam" id="PF00169">
    <property type="entry name" value="PH"/>
    <property type="match status" value="1"/>
</dbReference>
<feature type="domain" description="SAM" evidence="5">
    <location>
        <begin position="165"/>
        <end position="197"/>
    </location>
</feature>
<dbReference type="PANTHER" id="PTHR12844">
    <property type="entry name" value="CONNECTOR ENCHANCER OF KINASE SUPPRESSOR OF RAS"/>
    <property type="match status" value="1"/>
</dbReference>
<feature type="compositionally biased region" description="Polar residues" evidence="3">
    <location>
        <begin position="504"/>
        <end position="533"/>
    </location>
</feature>
<evidence type="ECO:0000259" key="6">
    <source>
        <dbReference type="PROSITE" id="PS50106"/>
    </source>
</evidence>
<evidence type="ECO:0000256" key="1">
    <source>
        <dbReference type="ARBA" id="ARBA00009498"/>
    </source>
</evidence>
<keyword evidence="9" id="KW-1185">Reference proteome</keyword>
<keyword evidence="8" id="KW-0808">Transferase</keyword>
<dbReference type="CDD" id="cd06748">
    <property type="entry name" value="PDZ_CNK1_2_3-like"/>
    <property type="match status" value="1"/>
</dbReference>
<accession>A0A2U9CIS7</accession>
<dbReference type="AlphaFoldDB" id="A0A2U9CIS7"/>
<dbReference type="EMBL" id="CP026259">
    <property type="protein sequence ID" value="AWP16388.1"/>
    <property type="molecule type" value="Genomic_DNA"/>
</dbReference>
<feature type="compositionally biased region" description="Polar residues" evidence="3">
    <location>
        <begin position="568"/>
        <end position="584"/>
    </location>
</feature>
<feature type="region of interest" description="Disordered" evidence="3">
    <location>
        <begin position="728"/>
        <end position="789"/>
    </location>
</feature>
<dbReference type="CDD" id="cd01260">
    <property type="entry name" value="PH_CNK_mammalian-like"/>
    <property type="match status" value="1"/>
</dbReference>
<name>A0A2U9CIS7_SCOMX</name>
<evidence type="ECO:0000313" key="8">
    <source>
        <dbReference type="EMBL" id="AWP16388.1"/>
    </source>
</evidence>
<feature type="domain" description="CRIC" evidence="7">
    <location>
        <begin position="205"/>
        <end position="298"/>
    </location>
</feature>
<dbReference type="InterPro" id="IPR001660">
    <property type="entry name" value="SAM"/>
</dbReference>
<dbReference type="InterPro" id="IPR051566">
    <property type="entry name" value="CNKSR"/>
</dbReference>
<protein>
    <submittedName>
        <fullName evidence="8">Putative connector enhancer of kinase suppressor of ras 1</fullName>
    </submittedName>
</protein>
<evidence type="ECO:0000259" key="5">
    <source>
        <dbReference type="PROSITE" id="PS50105"/>
    </source>
</evidence>
<comment type="similarity">
    <text evidence="1">Belongs to the CNKSR family.</text>
</comment>
<dbReference type="PROSITE" id="PS50003">
    <property type="entry name" value="PH_DOMAIN"/>
    <property type="match status" value="1"/>
</dbReference>
<evidence type="ECO:0000313" key="9">
    <source>
        <dbReference type="Proteomes" id="UP000246464"/>
    </source>
</evidence>
<dbReference type="InterPro" id="IPR036034">
    <property type="entry name" value="PDZ_sf"/>
</dbReference>
<dbReference type="InterPro" id="IPR013761">
    <property type="entry name" value="SAM/pointed_sf"/>
</dbReference>
<dbReference type="Proteomes" id="UP000246464">
    <property type="component" value="Chromosome 17"/>
</dbReference>
<dbReference type="InterPro" id="IPR001478">
    <property type="entry name" value="PDZ"/>
</dbReference>
<evidence type="ECO:0000259" key="7">
    <source>
        <dbReference type="PROSITE" id="PS51290"/>
    </source>
</evidence>
<feature type="region of interest" description="Disordered" evidence="3">
    <location>
        <begin position="477"/>
        <end position="607"/>
    </location>
</feature>
<evidence type="ECO:0000256" key="3">
    <source>
        <dbReference type="SAM" id="MobiDB-lite"/>
    </source>
</evidence>
<feature type="region of interest" description="Disordered" evidence="3">
    <location>
        <begin position="420"/>
        <end position="460"/>
    </location>
</feature>
<organism evidence="8 9">
    <name type="scientific">Scophthalmus maximus</name>
    <name type="common">Turbot</name>
    <name type="synonym">Psetta maxima</name>
    <dbReference type="NCBI Taxonomy" id="52904"/>
    <lineage>
        <taxon>Eukaryota</taxon>
        <taxon>Metazoa</taxon>
        <taxon>Chordata</taxon>
        <taxon>Craniata</taxon>
        <taxon>Vertebrata</taxon>
        <taxon>Euteleostomi</taxon>
        <taxon>Actinopterygii</taxon>
        <taxon>Neopterygii</taxon>
        <taxon>Teleostei</taxon>
        <taxon>Neoteleostei</taxon>
        <taxon>Acanthomorphata</taxon>
        <taxon>Carangaria</taxon>
        <taxon>Pleuronectiformes</taxon>
        <taxon>Pleuronectoidei</taxon>
        <taxon>Scophthalmidae</taxon>
        <taxon>Scophthalmus</taxon>
    </lineage>
</organism>
<gene>
    <name evidence="8" type="ORF">SMAX5B_000436</name>
</gene>
<keyword evidence="2" id="KW-0175">Coiled coil</keyword>
<feature type="compositionally biased region" description="Acidic residues" evidence="3">
    <location>
        <begin position="433"/>
        <end position="453"/>
    </location>
</feature>
<feature type="domain" description="PH" evidence="4">
    <location>
        <begin position="621"/>
        <end position="721"/>
    </location>
</feature>
<dbReference type="SMART" id="SM00233">
    <property type="entry name" value="PH"/>
    <property type="match status" value="1"/>
</dbReference>
<sequence>MEAFPSKRRCAADLSPLTNPYHPTEKGGWKALRLFLFFLDDDDVIVHEKYEGSYESLKLQHLLPFIPPEGDSYLYLCGGVPLVIVRLRISVDLSFLLQRGVVEVGQEGWKLDERLQQDSEHGAYNVLERGASRRVAASVCVLRPGLDAPLHQYPVSEWQLTGVDLLQLTSQDLEKLGVHKIGHQELILEAVEKLCSLTYGMGGENLRGLTEKLRAVAHTLQMGIQSRWRRNSYDGRSATKLPAGVLQVVVELVTSAKGLFFLLNRYQFLQLSGYTATKNIFGYCRELGAIVHKDTTVYEKEKDIISVCRQLVVVCDQILNSSAEGLLTHTAQLESVDLVPVSPGDQLGIEITSTGSSNHYVTGTAAEPLNDVYVRILAGDEVIQVNNQIVVGWSRANLVKKLQENPSGVTLVLKKIPGSARRKDPVPQVSSPQEEEEERDERSEEEEEEEGEGDNPRHSIFERVAASVRSLSFRKAIHGPEGPQAPMGQEESELSFDKELEGSLTLTSDQNQQGGLSPLSASGETEGSDSSRISPRLRRDQSPTPRTPSPLLLGSFRSSSPLLLGSFRSPSPQGANQERASISSCPEMVGHTGNKETKKSSTKGMTTALSRRRVSCRELDRPDCDGWLWKKRKESSVFIAQKWQRFWFVLTGPSLYWYTSQQDEKAEGLVNISSYNIESAGEHKRKYVFKMCHQRFHNFFFAADNVSDMSKWINCLITTIQKHKKLSRGPDSEEECYSETESESETSPSPRRRNKKVQSHTLPRPKGTATRVMLSSPSTGGSKGAGPPEDEMGQMLNNIKEGGVSLIGHEQPFTHDHFRKSFIRRNKNPVINEKAHTLRALQSTLKAKEAELQQINKILDDSSLTASRYRQWKEQNEELVQEIEKLTTLKASKGGDDAPVQDVPAAAEVALETVSTETAAAETEGAYRLSLSEGEQLVDAEPSDVLLEIPPGSPSTDTSSELELSLGSLQDSINQQLSELVESGEAAENYFYI</sequence>
<evidence type="ECO:0000256" key="2">
    <source>
        <dbReference type="SAM" id="Coils"/>
    </source>
</evidence>
<feature type="domain" description="PDZ" evidence="6">
    <location>
        <begin position="335"/>
        <end position="417"/>
    </location>
</feature>
<dbReference type="Pfam" id="PF00536">
    <property type="entry name" value="SAM_1"/>
    <property type="match status" value="1"/>
</dbReference>
<feature type="compositionally biased region" description="Acidic residues" evidence="3">
    <location>
        <begin position="732"/>
        <end position="744"/>
    </location>
</feature>
<dbReference type="Gene3D" id="2.30.42.10">
    <property type="match status" value="1"/>
</dbReference>
<dbReference type="InterPro" id="IPR011993">
    <property type="entry name" value="PH-like_dom_sf"/>
</dbReference>
<dbReference type="PROSITE" id="PS50106">
    <property type="entry name" value="PDZ"/>
    <property type="match status" value="1"/>
</dbReference>
<dbReference type="GO" id="GO:0016301">
    <property type="term" value="F:kinase activity"/>
    <property type="evidence" value="ECO:0007669"/>
    <property type="project" value="UniProtKB-KW"/>
</dbReference>
<dbReference type="SUPFAM" id="SSF47769">
    <property type="entry name" value="SAM/Pointed domain"/>
    <property type="match status" value="1"/>
</dbReference>
<dbReference type="PANTHER" id="PTHR12844:SF10">
    <property type="entry name" value="CONNECTOR ENHANCER OF KINASE SUPPRESSOR OF RAS 1"/>
    <property type="match status" value="1"/>
</dbReference>
<keyword evidence="8" id="KW-0418">Kinase</keyword>
<reference evidence="8 9" key="1">
    <citation type="submission" date="2017-12" db="EMBL/GenBank/DDBJ databases">
        <title>Integrating genomic resources of turbot (Scophthalmus maximus) in depth evaluation of genetic and physical mapping variation across individuals.</title>
        <authorList>
            <person name="Martinez P."/>
        </authorList>
    </citation>
    <scope>NUCLEOTIDE SEQUENCE [LARGE SCALE GENOMIC DNA]</scope>
</reference>
<dbReference type="Pfam" id="PF10534">
    <property type="entry name" value="CRIC_ras_sig"/>
    <property type="match status" value="1"/>
</dbReference>